<dbReference type="PANTHER" id="PTHR43692:SF1">
    <property type="entry name" value="UDP-N-ACETYLMURAMOYLALANINE--D-GLUTAMATE LIGASE"/>
    <property type="match status" value="1"/>
</dbReference>
<organism evidence="11 12">
    <name type="scientific">Candidatus Mcinerneyibacterium aminivorans</name>
    <dbReference type="NCBI Taxonomy" id="2703815"/>
    <lineage>
        <taxon>Bacteria</taxon>
        <taxon>Candidatus Macinerneyibacteriota</taxon>
        <taxon>Candidatus Mcinerneyibacteria</taxon>
        <taxon>Candidatus Mcinerneyibacteriales</taxon>
        <taxon>Candidatus Mcinerneyibacteriaceae</taxon>
        <taxon>Candidatus Mcinerneyibacterium</taxon>
    </lineage>
</organism>
<name>A0A5D0MGX7_9BACT</name>
<evidence type="ECO:0000256" key="4">
    <source>
        <dbReference type="ARBA" id="ARBA00022598"/>
    </source>
</evidence>
<dbReference type="UniPathway" id="UPA00219"/>
<keyword evidence="6 7" id="KW-0067">ATP-binding</keyword>
<evidence type="ECO:0000259" key="10">
    <source>
        <dbReference type="Pfam" id="PF08245"/>
    </source>
</evidence>
<dbReference type="GO" id="GO:0071555">
    <property type="term" value="P:cell wall organization"/>
    <property type="evidence" value="ECO:0007669"/>
    <property type="project" value="UniProtKB-KW"/>
</dbReference>
<evidence type="ECO:0000256" key="1">
    <source>
        <dbReference type="ARBA" id="ARBA00004496"/>
    </source>
</evidence>
<comment type="pathway">
    <text evidence="2 7 8">Cell wall biogenesis; peptidoglycan biosynthesis.</text>
</comment>
<dbReference type="InterPro" id="IPR004101">
    <property type="entry name" value="Mur_ligase_C"/>
</dbReference>
<evidence type="ECO:0000256" key="3">
    <source>
        <dbReference type="ARBA" id="ARBA00022490"/>
    </source>
</evidence>
<dbReference type="GO" id="GO:0005524">
    <property type="term" value="F:ATP binding"/>
    <property type="evidence" value="ECO:0007669"/>
    <property type="project" value="UniProtKB-UniRule"/>
</dbReference>
<dbReference type="Gene3D" id="3.40.50.720">
    <property type="entry name" value="NAD(P)-binding Rossmann-like Domain"/>
    <property type="match status" value="1"/>
</dbReference>
<dbReference type="CDD" id="cd01983">
    <property type="entry name" value="SIMIBI"/>
    <property type="match status" value="1"/>
</dbReference>
<feature type="binding site" evidence="7">
    <location>
        <begin position="113"/>
        <end position="119"/>
    </location>
    <ligand>
        <name>ATP</name>
        <dbReference type="ChEBI" id="CHEBI:30616"/>
    </ligand>
</feature>
<keyword evidence="7 8" id="KW-0132">Cell division</keyword>
<dbReference type="Pfam" id="PF08245">
    <property type="entry name" value="Mur_ligase_M"/>
    <property type="match status" value="1"/>
</dbReference>
<dbReference type="GO" id="GO:0008360">
    <property type="term" value="P:regulation of cell shape"/>
    <property type="evidence" value="ECO:0007669"/>
    <property type="project" value="UniProtKB-KW"/>
</dbReference>
<dbReference type="GO" id="GO:0009252">
    <property type="term" value="P:peptidoglycan biosynthetic process"/>
    <property type="evidence" value="ECO:0007669"/>
    <property type="project" value="UniProtKB-UniRule"/>
</dbReference>
<comment type="subcellular location">
    <subcellularLocation>
        <location evidence="1 7 8">Cytoplasm</location>
    </subcellularLocation>
</comment>
<evidence type="ECO:0000313" key="12">
    <source>
        <dbReference type="Proteomes" id="UP000324143"/>
    </source>
</evidence>
<keyword evidence="5 7" id="KW-0547">Nucleotide-binding</keyword>
<dbReference type="SUPFAM" id="SSF53623">
    <property type="entry name" value="MurD-like peptide ligases, catalytic domain"/>
    <property type="match status" value="1"/>
</dbReference>
<dbReference type="GO" id="GO:0008764">
    <property type="term" value="F:UDP-N-acetylmuramoylalanine-D-glutamate ligase activity"/>
    <property type="evidence" value="ECO:0007669"/>
    <property type="project" value="UniProtKB-UniRule"/>
</dbReference>
<dbReference type="Proteomes" id="UP000324143">
    <property type="component" value="Unassembled WGS sequence"/>
</dbReference>
<evidence type="ECO:0000259" key="9">
    <source>
        <dbReference type="Pfam" id="PF02875"/>
    </source>
</evidence>
<evidence type="ECO:0000256" key="7">
    <source>
        <dbReference type="HAMAP-Rule" id="MF_00639"/>
    </source>
</evidence>
<evidence type="ECO:0000256" key="2">
    <source>
        <dbReference type="ARBA" id="ARBA00004752"/>
    </source>
</evidence>
<dbReference type="GO" id="GO:0005737">
    <property type="term" value="C:cytoplasm"/>
    <property type="evidence" value="ECO:0007669"/>
    <property type="project" value="UniProtKB-SubCell"/>
</dbReference>
<reference evidence="11" key="1">
    <citation type="submission" date="2019-08" db="EMBL/GenBank/DDBJ databases">
        <title>Genomic characterization of a novel candidate phylum (ARYD3) from a high temperature, high salinity tertiary oil reservoir in north central Oklahoma, USA.</title>
        <authorList>
            <person name="Youssef N.H."/>
            <person name="Yadav A."/>
            <person name="Elshahed M.S."/>
        </authorList>
    </citation>
    <scope>NUCLEOTIDE SEQUENCE [LARGE SCALE GENOMIC DNA]</scope>
    <source>
        <strain evidence="11">ARYD3</strain>
    </source>
</reference>
<dbReference type="InterPro" id="IPR013221">
    <property type="entry name" value="Mur_ligase_cen"/>
</dbReference>
<keyword evidence="3 7" id="KW-0963">Cytoplasm</keyword>
<evidence type="ECO:0000256" key="5">
    <source>
        <dbReference type="ARBA" id="ARBA00022741"/>
    </source>
</evidence>
<dbReference type="EC" id="6.3.2.9" evidence="7 8"/>
<sequence>MDIEGILVIGLGRSGLGAARLANRHNIPVYVTEQSRNKHNEEKFRELDKLCIPYETDNTEKFFKNCNLAVISPGIDPENEYIKKVENEMKIISELEFAYKFKKSNQKIIGVTGTNGKSTTTTIIHDLLEEDGKKVALTGNIGFPLSDYIDDGYDYFACEISSYQLEKIEKFGSDVAVLLNVTPDHLNRYDQNFEKYFDAKKRIFENNQKNTISVLNADQPELQVLAGKIREPVYLFNMNEPVKKGAYIFNGKMVFREANKLEEIVDLANIKAKGIHNIENMLASICATYKHVENKNIYKKVFSKFENLEHRLEEVKKINGILFINDSKATNIESAQKALKSFNDNKINLILGGDDSKKSDFSVLYSDICEKCKNVILLGETTDRLKKELKDYSVNILTARDMKEAVDIAFKNSSKGDIVLLSPAAASFDMYDSYEHRGQIFKECIMELKGNE</sequence>
<dbReference type="Gene3D" id="3.90.190.20">
    <property type="entry name" value="Mur ligase, C-terminal domain"/>
    <property type="match status" value="1"/>
</dbReference>
<comment type="caution">
    <text evidence="11">The sequence shown here is derived from an EMBL/GenBank/DDBJ whole genome shotgun (WGS) entry which is preliminary data.</text>
</comment>
<accession>A0A5D0MGX7</accession>
<dbReference type="SUPFAM" id="SSF51984">
    <property type="entry name" value="MurCD N-terminal domain"/>
    <property type="match status" value="1"/>
</dbReference>
<dbReference type="Pfam" id="PF02875">
    <property type="entry name" value="Mur_ligase_C"/>
    <property type="match status" value="1"/>
</dbReference>
<dbReference type="Gene3D" id="3.40.1190.10">
    <property type="entry name" value="Mur-like, catalytic domain"/>
    <property type="match status" value="1"/>
</dbReference>
<evidence type="ECO:0000256" key="8">
    <source>
        <dbReference type="RuleBase" id="RU003664"/>
    </source>
</evidence>
<comment type="catalytic activity">
    <reaction evidence="7 8">
        <text>UDP-N-acetyl-alpha-D-muramoyl-L-alanine + D-glutamate + ATP = UDP-N-acetyl-alpha-D-muramoyl-L-alanyl-D-glutamate + ADP + phosphate + H(+)</text>
        <dbReference type="Rhea" id="RHEA:16429"/>
        <dbReference type="ChEBI" id="CHEBI:15378"/>
        <dbReference type="ChEBI" id="CHEBI:29986"/>
        <dbReference type="ChEBI" id="CHEBI:30616"/>
        <dbReference type="ChEBI" id="CHEBI:43474"/>
        <dbReference type="ChEBI" id="CHEBI:83898"/>
        <dbReference type="ChEBI" id="CHEBI:83900"/>
        <dbReference type="ChEBI" id="CHEBI:456216"/>
        <dbReference type="EC" id="6.3.2.9"/>
    </reaction>
</comment>
<dbReference type="NCBIfam" id="TIGR01087">
    <property type="entry name" value="murD"/>
    <property type="match status" value="1"/>
</dbReference>
<dbReference type="InterPro" id="IPR036565">
    <property type="entry name" value="Mur-like_cat_sf"/>
</dbReference>
<dbReference type="InterPro" id="IPR005762">
    <property type="entry name" value="MurD"/>
</dbReference>
<dbReference type="AlphaFoldDB" id="A0A5D0MGX7"/>
<keyword evidence="7 8" id="KW-0961">Cell wall biogenesis/degradation</keyword>
<dbReference type="InterPro" id="IPR036615">
    <property type="entry name" value="Mur_ligase_C_dom_sf"/>
</dbReference>
<evidence type="ECO:0000256" key="6">
    <source>
        <dbReference type="ARBA" id="ARBA00022840"/>
    </source>
</evidence>
<comment type="similarity">
    <text evidence="7">Belongs to the MurCDEF family.</text>
</comment>
<keyword evidence="7 8" id="KW-0133">Cell shape</keyword>
<gene>
    <name evidence="7 11" type="primary">murD</name>
    <name evidence="11" type="ORF">FXF47_07840</name>
</gene>
<feature type="domain" description="Mur ligase C-terminal" evidence="9">
    <location>
        <begin position="310"/>
        <end position="424"/>
    </location>
</feature>
<keyword evidence="7 8" id="KW-0573">Peptidoglycan synthesis</keyword>
<dbReference type="SUPFAM" id="SSF53244">
    <property type="entry name" value="MurD-like peptide ligases, peptide-binding domain"/>
    <property type="match status" value="1"/>
</dbReference>
<dbReference type="HAMAP" id="MF_00639">
    <property type="entry name" value="MurD"/>
    <property type="match status" value="1"/>
</dbReference>
<dbReference type="GO" id="GO:0051301">
    <property type="term" value="P:cell division"/>
    <property type="evidence" value="ECO:0007669"/>
    <property type="project" value="UniProtKB-KW"/>
</dbReference>
<comment type="function">
    <text evidence="7 8">Cell wall formation. Catalyzes the addition of glutamate to the nucleotide precursor UDP-N-acetylmuramoyl-L-alanine (UMA).</text>
</comment>
<protein>
    <recommendedName>
        <fullName evidence="7 8">UDP-N-acetylmuramoylalanine--D-glutamate ligase</fullName>
        <ecNumber evidence="7 8">6.3.2.9</ecNumber>
    </recommendedName>
    <alternativeName>
        <fullName evidence="7">D-glutamic acid-adding enzyme</fullName>
    </alternativeName>
    <alternativeName>
        <fullName evidence="7">UDP-N-acetylmuramoyl-L-alanyl-D-glutamate synthetase</fullName>
    </alternativeName>
</protein>
<dbReference type="PANTHER" id="PTHR43692">
    <property type="entry name" value="UDP-N-ACETYLMURAMOYLALANINE--D-GLUTAMATE LIGASE"/>
    <property type="match status" value="1"/>
</dbReference>
<evidence type="ECO:0000313" key="11">
    <source>
        <dbReference type="EMBL" id="TYB30680.1"/>
    </source>
</evidence>
<dbReference type="Pfam" id="PF21799">
    <property type="entry name" value="MurD-like_N"/>
    <property type="match status" value="1"/>
</dbReference>
<proteinExistence type="inferred from homology"/>
<keyword evidence="7 8" id="KW-0131">Cell cycle</keyword>
<keyword evidence="12" id="KW-1185">Reference proteome</keyword>
<feature type="domain" description="Mur ligase central" evidence="10">
    <location>
        <begin position="111"/>
        <end position="287"/>
    </location>
</feature>
<keyword evidence="4 7" id="KW-0436">Ligase</keyword>
<dbReference type="EMBL" id="VSIX01000089">
    <property type="protein sequence ID" value="TYB30680.1"/>
    <property type="molecule type" value="Genomic_DNA"/>
</dbReference>